<sequence>MWELTRMEILVLRQAQDEDFLRTEANSRPHPELVEGRGRLLRGDQHPTSKQPKERPETAKAVSGLFQSSTLSDGCAVRNQKISNRPAAPLWIA</sequence>
<protein>
    <submittedName>
        <fullName evidence="2">Uncharacterized protein</fullName>
    </submittedName>
</protein>
<dbReference type="HOGENOM" id="CLU_2394401_0_0_5"/>
<gene>
    <name evidence="2" type="ordered locus">CCNA_03576</name>
</gene>
<dbReference type="RefSeq" id="YP_002518949.1">
    <property type="nucleotide sequence ID" value="NC_011916.1"/>
</dbReference>
<name>A0A0H3CBY1_CAUVN</name>
<dbReference type="EMBL" id="CP001340">
    <property type="protein sequence ID" value="ACL97041.1"/>
    <property type="molecule type" value="Genomic_DNA"/>
</dbReference>
<evidence type="ECO:0000313" key="3">
    <source>
        <dbReference type="Proteomes" id="UP000001364"/>
    </source>
</evidence>
<evidence type="ECO:0000256" key="1">
    <source>
        <dbReference type="SAM" id="MobiDB-lite"/>
    </source>
</evidence>
<dbReference type="GeneID" id="7332574"/>
<proteinExistence type="predicted"/>
<keyword evidence="3" id="KW-1185">Reference proteome</keyword>
<feature type="compositionally biased region" description="Basic and acidic residues" evidence="1">
    <location>
        <begin position="22"/>
        <end position="58"/>
    </location>
</feature>
<organism evidence="2 3">
    <name type="scientific">Caulobacter vibrioides (strain NA1000 / CB15N)</name>
    <name type="common">Caulobacter crescentus</name>
    <dbReference type="NCBI Taxonomy" id="565050"/>
    <lineage>
        <taxon>Bacteria</taxon>
        <taxon>Pseudomonadati</taxon>
        <taxon>Pseudomonadota</taxon>
        <taxon>Alphaproteobacteria</taxon>
        <taxon>Caulobacterales</taxon>
        <taxon>Caulobacteraceae</taxon>
        <taxon>Caulobacter</taxon>
    </lineage>
</organism>
<evidence type="ECO:0000313" key="2">
    <source>
        <dbReference type="EMBL" id="ACL97041.1"/>
    </source>
</evidence>
<dbReference type="SMR" id="A0A0H3CBY1"/>
<dbReference type="KEGG" id="ccs:CCNA_03576"/>
<dbReference type="AlphaFoldDB" id="A0A0H3CBY1"/>
<reference evidence="2 3" key="1">
    <citation type="journal article" date="2010" name="J. Bacteriol.">
        <title>The genetic basis of laboratory adaptation in Caulobacter crescentus.</title>
        <authorList>
            <person name="Marks M.E."/>
            <person name="Castro-Rojas C.M."/>
            <person name="Teiling C."/>
            <person name="Du L."/>
            <person name="Kapatral V."/>
            <person name="Walunas T.L."/>
            <person name="Crosson S."/>
        </authorList>
    </citation>
    <scope>NUCLEOTIDE SEQUENCE [LARGE SCALE GENOMIC DNA]</scope>
    <source>
        <strain evidence="3">NA1000 / CB15N</strain>
    </source>
</reference>
<feature type="region of interest" description="Disordered" evidence="1">
    <location>
        <begin position="22"/>
        <end position="65"/>
    </location>
</feature>
<dbReference type="Proteomes" id="UP000001364">
    <property type="component" value="Chromosome"/>
</dbReference>
<accession>A0A0H3CBY1</accession>
<dbReference type="OrthoDB" id="10000146at2"/>
<dbReference type="RefSeq" id="WP_010921292.1">
    <property type="nucleotide sequence ID" value="NC_011916.1"/>
</dbReference>